<accession>A0A1G8RZ04</accession>
<proteinExistence type="predicted"/>
<keyword evidence="1" id="KW-1133">Transmembrane helix</keyword>
<reference evidence="2 3" key="1">
    <citation type="submission" date="2016-10" db="EMBL/GenBank/DDBJ databases">
        <authorList>
            <person name="de Groot N.N."/>
        </authorList>
    </citation>
    <scope>NUCLEOTIDE SEQUENCE [LARGE SCALE GENOMIC DNA]</scope>
    <source>
        <strain evidence="2 3">DSM 25294</strain>
    </source>
</reference>
<dbReference type="STRING" id="571298.SAMN04488026_101419"/>
<feature type="transmembrane region" description="Helical" evidence="1">
    <location>
        <begin position="24"/>
        <end position="44"/>
    </location>
</feature>
<keyword evidence="1" id="KW-0812">Transmembrane</keyword>
<dbReference type="RefSeq" id="WP_212635039.1">
    <property type="nucleotide sequence ID" value="NZ_FNEK01000014.1"/>
</dbReference>
<dbReference type="Proteomes" id="UP000199382">
    <property type="component" value="Unassembled WGS sequence"/>
</dbReference>
<evidence type="ECO:0000313" key="2">
    <source>
        <dbReference type="EMBL" id="SDJ22179.1"/>
    </source>
</evidence>
<sequence length="92" mass="10337">MTTDTVAAPPLDEPRADAPRSDWILRYSTLIVLIVMFIGFSLFVDRFLTVFNLTNILQQIAILGIVGSGLTFSFAAKEWTFRWASRLAWPAS</sequence>
<feature type="transmembrane region" description="Helical" evidence="1">
    <location>
        <begin position="56"/>
        <end position="76"/>
    </location>
</feature>
<gene>
    <name evidence="2" type="ORF">SAMN04488026_101419</name>
</gene>
<evidence type="ECO:0000313" key="3">
    <source>
        <dbReference type="Proteomes" id="UP000199382"/>
    </source>
</evidence>
<organism evidence="2 3">
    <name type="scientific">Aliiruegeria lutimaris</name>
    <dbReference type="NCBI Taxonomy" id="571298"/>
    <lineage>
        <taxon>Bacteria</taxon>
        <taxon>Pseudomonadati</taxon>
        <taxon>Pseudomonadota</taxon>
        <taxon>Alphaproteobacteria</taxon>
        <taxon>Rhodobacterales</taxon>
        <taxon>Roseobacteraceae</taxon>
        <taxon>Aliiruegeria</taxon>
    </lineage>
</organism>
<keyword evidence="1" id="KW-0472">Membrane</keyword>
<protein>
    <submittedName>
        <fullName evidence="2">Ribose transport system permease protein</fullName>
    </submittedName>
</protein>
<dbReference type="AlphaFoldDB" id="A0A1G8RZ04"/>
<evidence type="ECO:0000256" key="1">
    <source>
        <dbReference type="SAM" id="Phobius"/>
    </source>
</evidence>
<dbReference type="EMBL" id="FNEK01000014">
    <property type="protein sequence ID" value="SDJ22179.1"/>
    <property type="molecule type" value="Genomic_DNA"/>
</dbReference>
<name>A0A1G8RZ04_9RHOB</name>
<keyword evidence="3" id="KW-1185">Reference proteome</keyword>